<dbReference type="PROSITE" id="PS00893">
    <property type="entry name" value="NUDIX_BOX"/>
    <property type="match status" value="1"/>
</dbReference>
<keyword evidence="7" id="KW-0732">Signal</keyword>
<evidence type="ECO:0000256" key="5">
    <source>
        <dbReference type="ARBA" id="ARBA00047594"/>
    </source>
</evidence>
<feature type="transmembrane region" description="Helical" evidence="6">
    <location>
        <begin position="426"/>
        <end position="444"/>
    </location>
</feature>
<sequence length="459" mass="49014">MIRTAFFLILLFGTLCAPLRATESPPSAGACVIRHQQQLLLVQDRISSRYSLSGGYIDAGETPAQAALRELYEETGLRGRVTAELGRWQRAQVFACQTLSPIQAQTGSGFVSILQAPNLGGEILNARLIDATQLPQDQRRFPAQLDWLAPRLADVPESQVQWVTDFSAGASALHQAELPQIQRLQQWLGPDATWLLAGNLLGSAPFQLALLPFLLPLLGWPRVRSLLFAMVLLTLVVNMLKEGIAWPRPFHLDPLLAQRSAQGFGMPSGHAASTLLYWGLLLTSLPALRPWQGGMLALLLAGLAGVARVWLGVHFFSDVVAGLALGALLLALRAPLAAVAARQFPWAILLLVSTLAAWLTQSTTLGGLAMFTLGLASGNLLQLERHPTPALRAALLALAGGLVIAGLLLVVPMLTSSSLLILAGNGLLYGGLGFWLSAGLWWLLSVVPTGSPPGSPTPR</sequence>
<keyword evidence="6" id="KW-0472">Membrane</keyword>
<dbReference type="Gene3D" id="1.20.144.10">
    <property type="entry name" value="Phosphatidic acid phosphatase type 2/haloperoxidase"/>
    <property type="match status" value="1"/>
</dbReference>
<evidence type="ECO:0000313" key="9">
    <source>
        <dbReference type="EMBL" id="MBP0604511.1"/>
    </source>
</evidence>
<evidence type="ECO:0000256" key="6">
    <source>
        <dbReference type="SAM" id="Phobius"/>
    </source>
</evidence>
<comment type="caution">
    <text evidence="9">The sequence shown here is derived from an EMBL/GenBank/DDBJ whole genome shotgun (WGS) entry which is preliminary data.</text>
</comment>
<dbReference type="RefSeq" id="WP_209794991.1">
    <property type="nucleotide sequence ID" value="NZ_JAGIQF010000015.1"/>
</dbReference>
<dbReference type="EC" id="3.6.1.27" evidence="2"/>
<dbReference type="SUPFAM" id="SSF48317">
    <property type="entry name" value="Acid phosphatase/Vanadium-dependent haloperoxidase"/>
    <property type="match status" value="1"/>
</dbReference>
<evidence type="ECO:0000256" key="3">
    <source>
        <dbReference type="ARBA" id="ARBA00022801"/>
    </source>
</evidence>
<keyword evidence="6" id="KW-0812">Transmembrane</keyword>
<evidence type="ECO:0000256" key="4">
    <source>
        <dbReference type="ARBA" id="ARBA00032707"/>
    </source>
</evidence>
<dbReference type="Pfam" id="PF00293">
    <property type="entry name" value="NUDIX"/>
    <property type="match status" value="1"/>
</dbReference>
<comment type="cofactor">
    <cofactor evidence="1">
        <name>Mg(2+)</name>
        <dbReference type="ChEBI" id="CHEBI:18420"/>
    </cofactor>
</comment>
<evidence type="ECO:0000259" key="8">
    <source>
        <dbReference type="PROSITE" id="PS51462"/>
    </source>
</evidence>
<reference evidence="9 10" key="1">
    <citation type="submission" date="2021-03" db="EMBL/GenBank/DDBJ databases">
        <title>Plant growth promoting bacteria isolated from wild legumes nodules and trapping Phaseolus vulgaris L. nodules in the center and southern Mexico.</title>
        <authorList>
            <person name="Estrada P."/>
        </authorList>
    </citation>
    <scope>NUCLEOTIDE SEQUENCE [LARGE SCALE GENOMIC DNA]</scope>
    <source>
        <strain evidence="9 10">MaGu-431</strain>
    </source>
</reference>
<feature type="chain" id="PRO_5046976257" description="undecaprenyl-diphosphate phosphatase" evidence="7">
    <location>
        <begin position="18"/>
        <end position="459"/>
    </location>
</feature>
<feature type="transmembrane region" description="Helical" evidence="6">
    <location>
        <begin position="319"/>
        <end position="341"/>
    </location>
</feature>
<dbReference type="EMBL" id="JAGIQF010000015">
    <property type="protein sequence ID" value="MBP0604511.1"/>
    <property type="molecule type" value="Genomic_DNA"/>
</dbReference>
<dbReference type="PANTHER" id="PTHR14969:SF13">
    <property type="entry name" value="AT30094P"/>
    <property type="match status" value="1"/>
</dbReference>
<dbReference type="CDD" id="cd02883">
    <property type="entry name" value="NUDIX_Hydrolase"/>
    <property type="match status" value="1"/>
</dbReference>
<accession>A0ABS4BAH9</accession>
<evidence type="ECO:0000256" key="1">
    <source>
        <dbReference type="ARBA" id="ARBA00001946"/>
    </source>
</evidence>
<feature type="transmembrane region" description="Helical" evidence="6">
    <location>
        <begin position="226"/>
        <end position="246"/>
    </location>
</feature>
<feature type="signal peptide" evidence="7">
    <location>
        <begin position="1"/>
        <end position="17"/>
    </location>
</feature>
<dbReference type="PRINTS" id="PR00502">
    <property type="entry name" value="NUDIXFAMILY"/>
</dbReference>
<dbReference type="InterPro" id="IPR000086">
    <property type="entry name" value="NUDIX_hydrolase_dom"/>
</dbReference>
<name>A0ABS4BAH9_9GAMM</name>
<feature type="transmembrane region" description="Helical" evidence="6">
    <location>
        <begin position="266"/>
        <end position="288"/>
    </location>
</feature>
<proteinExistence type="predicted"/>
<dbReference type="InterPro" id="IPR036938">
    <property type="entry name" value="PAP2/HPO_sf"/>
</dbReference>
<feature type="transmembrane region" description="Helical" evidence="6">
    <location>
        <begin position="295"/>
        <end position="313"/>
    </location>
</feature>
<keyword evidence="10" id="KW-1185">Reference proteome</keyword>
<evidence type="ECO:0000256" key="7">
    <source>
        <dbReference type="SAM" id="SignalP"/>
    </source>
</evidence>
<dbReference type="InterPro" id="IPR015797">
    <property type="entry name" value="NUDIX_hydrolase-like_dom_sf"/>
</dbReference>
<protein>
    <recommendedName>
        <fullName evidence="2">undecaprenyl-diphosphate phosphatase</fullName>
        <ecNumber evidence="2">3.6.1.27</ecNumber>
    </recommendedName>
    <alternativeName>
        <fullName evidence="4">Undecaprenyl pyrophosphate phosphatase</fullName>
    </alternativeName>
</protein>
<feature type="domain" description="Nudix hydrolase" evidence="8">
    <location>
        <begin position="23"/>
        <end position="154"/>
    </location>
</feature>
<keyword evidence="6" id="KW-1133">Transmembrane helix</keyword>
<dbReference type="Gene3D" id="3.90.79.10">
    <property type="entry name" value="Nucleoside Triphosphate Pyrophosphohydrolase"/>
    <property type="match status" value="1"/>
</dbReference>
<dbReference type="InterPro" id="IPR020476">
    <property type="entry name" value="Nudix_hydrolase"/>
</dbReference>
<dbReference type="CDD" id="cd01610">
    <property type="entry name" value="PAP2_like"/>
    <property type="match status" value="1"/>
</dbReference>
<feature type="transmembrane region" description="Helical" evidence="6">
    <location>
        <begin position="393"/>
        <end position="414"/>
    </location>
</feature>
<evidence type="ECO:0000256" key="2">
    <source>
        <dbReference type="ARBA" id="ARBA00012374"/>
    </source>
</evidence>
<feature type="transmembrane region" description="Helical" evidence="6">
    <location>
        <begin position="192"/>
        <end position="214"/>
    </location>
</feature>
<comment type="catalytic activity">
    <reaction evidence="5">
        <text>di-trans,octa-cis-undecaprenyl diphosphate + H2O = di-trans,octa-cis-undecaprenyl phosphate + phosphate + H(+)</text>
        <dbReference type="Rhea" id="RHEA:28094"/>
        <dbReference type="ChEBI" id="CHEBI:15377"/>
        <dbReference type="ChEBI" id="CHEBI:15378"/>
        <dbReference type="ChEBI" id="CHEBI:43474"/>
        <dbReference type="ChEBI" id="CHEBI:58405"/>
        <dbReference type="ChEBI" id="CHEBI:60392"/>
        <dbReference type="EC" id="3.6.1.27"/>
    </reaction>
</comment>
<organism evidence="9 10">
    <name type="scientific">Aeromonas sanarellii</name>
    <dbReference type="NCBI Taxonomy" id="633415"/>
    <lineage>
        <taxon>Bacteria</taxon>
        <taxon>Pseudomonadati</taxon>
        <taxon>Pseudomonadota</taxon>
        <taxon>Gammaproteobacteria</taxon>
        <taxon>Aeromonadales</taxon>
        <taxon>Aeromonadaceae</taxon>
        <taxon>Aeromonas</taxon>
    </lineage>
</organism>
<keyword evidence="3" id="KW-0378">Hydrolase</keyword>
<feature type="transmembrane region" description="Helical" evidence="6">
    <location>
        <begin position="348"/>
        <end position="373"/>
    </location>
</feature>
<gene>
    <name evidence="9" type="ORF">J8I01_18590</name>
</gene>
<dbReference type="Proteomes" id="UP000666661">
    <property type="component" value="Unassembled WGS sequence"/>
</dbReference>
<dbReference type="PROSITE" id="PS51462">
    <property type="entry name" value="NUDIX"/>
    <property type="match status" value="1"/>
</dbReference>
<dbReference type="SUPFAM" id="SSF55811">
    <property type="entry name" value="Nudix"/>
    <property type="match status" value="1"/>
</dbReference>
<dbReference type="InterPro" id="IPR020084">
    <property type="entry name" value="NUDIX_hydrolase_CS"/>
</dbReference>
<dbReference type="InterPro" id="IPR000326">
    <property type="entry name" value="PAP2/HPO"/>
</dbReference>
<evidence type="ECO:0000313" key="10">
    <source>
        <dbReference type="Proteomes" id="UP000666661"/>
    </source>
</evidence>
<dbReference type="Pfam" id="PF01569">
    <property type="entry name" value="PAP2"/>
    <property type="match status" value="1"/>
</dbReference>
<dbReference type="PANTHER" id="PTHR14969">
    <property type="entry name" value="SPHINGOSINE-1-PHOSPHATE PHOSPHOHYDROLASE"/>
    <property type="match status" value="1"/>
</dbReference>
<dbReference type="SMART" id="SM00014">
    <property type="entry name" value="acidPPc"/>
    <property type="match status" value="1"/>
</dbReference>